<proteinExistence type="predicted"/>
<keyword evidence="3" id="KW-1185">Reference proteome</keyword>
<reference evidence="2" key="1">
    <citation type="submission" date="2016-10" db="EMBL/GenBank/DDBJ databases">
        <title>CRISPR-Cas defence system in Roseofilum reptotaenium: evidence of a bacteriophage-cyanobacterium arms race in the coral black band disease.</title>
        <authorList>
            <person name="Buerger P."/>
            <person name="Wood-Charlson E.M."/>
            <person name="Weynberg K.D."/>
            <person name="Willis B."/>
            <person name="Van Oppen M.J."/>
        </authorList>
    </citation>
    <scope>NUCLEOTIDE SEQUENCE [LARGE SCALE GENOMIC DNA]</scope>
    <source>
        <strain evidence="2">AO1-A</strain>
    </source>
</reference>
<organism evidence="2 3">
    <name type="scientific">Roseofilum reptotaenium AO1-A</name>
    <dbReference type="NCBI Taxonomy" id="1925591"/>
    <lineage>
        <taxon>Bacteria</taxon>
        <taxon>Bacillati</taxon>
        <taxon>Cyanobacteriota</taxon>
        <taxon>Cyanophyceae</taxon>
        <taxon>Desertifilales</taxon>
        <taxon>Desertifilaceae</taxon>
        <taxon>Roseofilum</taxon>
    </lineage>
</organism>
<dbReference type="InterPro" id="IPR021027">
    <property type="entry name" value="Transposase_put_HTH"/>
</dbReference>
<dbReference type="Pfam" id="PF12323">
    <property type="entry name" value="HTH_OrfB_IS605"/>
    <property type="match status" value="1"/>
</dbReference>
<sequence length="203" mass="23424">MITVTYEYKLKPTKQQIKQINQDLEVCRKVWNYALKERKDWIASRKCPVNVCSLRSEYIIPADEPYPSFKIQCQRLTESKKLISELASVNAQALQQVLRRLDRAFERRKKLGAGFPRFKKAVRMRSYVFPQLGKNPMDNFLIVCCRGSHLSAARQWPKRMQGAVVRSVRIVELRSPSPSQTDGINVPVAVLCLVMWPAAWSTP</sequence>
<feature type="domain" description="Transposase putative helix-turn-helix" evidence="1">
    <location>
        <begin position="1"/>
        <end position="46"/>
    </location>
</feature>
<protein>
    <recommendedName>
        <fullName evidence="1">Transposase putative helix-turn-helix domain-containing protein</fullName>
    </recommendedName>
</protein>
<accession>A0A1L9QVC8</accession>
<dbReference type="Proteomes" id="UP000183940">
    <property type="component" value="Unassembled WGS sequence"/>
</dbReference>
<dbReference type="AlphaFoldDB" id="A0A1L9QVC8"/>
<evidence type="ECO:0000313" key="3">
    <source>
        <dbReference type="Proteomes" id="UP000183940"/>
    </source>
</evidence>
<dbReference type="EMBL" id="MLAW01000006">
    <property type="protein sequence ID" value="OJJ26614.1"/>
    <property type="molecule type" value="Genomic_DNA"/>
</dbReference>
<comment type="caution">
    <text evidence="2">The sequence shown here is derived from an EMBL/GenBank/DDBJ whole genome shotgun (WGS) entry which is preliminary data.</text>
</comment>
<evidence type="ECO:0000313" key="2">
    <source>
        <dbReference type="EMBL" id="OJJ26614.1"/>
    </source>
</evidence>
<dbReference type="STRING" id="1925591.BI308_05855"/>
<gene>
    <name evidence="2" type="ORF">BI308_05855</name>
</gene>
<name>A0A1L9QVC8_9CYAN</name>
<evidence type="ECO:0000259" key="1">
    <source>
        <dbReference type="Pfam" id="PF12323"/>
    </source>
</evidence>